<dbReference type="SUPFAM" id="SSF89562">
    <property type="entry name" value="RraA-like"/>
    <property type="match status" value="1"/>
</dbReference>
<dbReference type="EMBL" id="JADKNH010000004">
    <property type="protein sequence ID" value="MBF4693152.1"/>
    <property type="molecule type" value="Genomic_DNA"/>
</dbReference>
<protein>
    <recommendedName>
        <fullName evidence="7">Putative 4-hydroxy-4-methyl-2-oxoglutarate aldolase</fullName>
        <ecNumber evidence="6">4.1.1.112</ecNumber>
        <ecNumber evidence="5">4.1.3.17</ecNumber>
    </recommendedName>
    <alternativeName>
        <fullName evidence="11">Oxaloacetate decarboxylase</fullName>
    </alternativeName>
    <alternativeName>
        <fullName evidence="9">Regulator of ribonuclease activity homolog</fullName>
    </alternativeName>
    <alternativeName>
        <fullName evidence="10">RraA-like protein</fullName>
    </alternativeName>
</protein>
<dbReference type="InterPro" id="IPR036704">
    <property type="entry name" value="RraA/RraA-like_sf"/>
</dbReference>
<comment type="function">
    <text evidence="8">Catalyzes the aldol cleavage of 4-hydroxy-4-methyl-2-oxoglutarate (HMG) into 2 molecules of pyruvate. Also contains a secondary oxaloacetate (OAA) decarboxylase activity due to the common pyruvate enolate transition state formed following C-C bond cleavage in the retro-aldol and decarboxylation reactions.</text>
</comment>
<evidence type="ECO:0000256" key="1">
    <source>
        <dbReference type="ARBA" id="ARBA00001342"/>
    </source>
</evidence>
<keyword evidence="14" id="KW-1185">Reference proteome</keyword>
<comment type="cofactor">
    <cofactor evidence="2">
        <name>a divalent metal cation</name>
        <dbReference type="ChEBI" id="CHEBI:60240"/>
    </cofactor>
</comment>
<comment type="caution">
    <text evidence="13">The sequence shown here is derived from an EMBL/GenBank/DDBJ whole genome shotgun (WGS) entry which is preliminary data.</text>
</comment>
<evidence type="ECO:0000256" key="2">
    <source>
        <dbReference type="ARBA" id="ARBA00001968"/>
    </source>
</evidence>
<dbReference type="PANTHER" id="PTHR33254:SF4">
    <property type="entry name" value="4-HYDROXY-4-METHYL-2-OXOGLUTARATE ALDOLASE 3-RELATED"/>
    <property type="match status" value="1"/>
</dbReference>
<dbReference type="Proteomes" id="UP000614200">
    <property type="component" value="Unassembled WGS sequence"/>
</dbReference>
<comment type="similarity">
    <text evidence="3">Belongs to the class II aldolase/RraA-like family.</text>
</comment>
<evidence type="ECO:0000256" key="4">
    <source>
        <dbReference type="ARBA" id="ARBA00011233"/>
    </source>
</evidence>
<evidence type="ECO:0000256" key="10">
    <source>
        <dbReference type="ARBA" id="ARBA00030169"/>
    </source>
</evidence>
<evidence type="ECO:0000256" key="6">
    <source>
        <dbReference type="ARBA" id="ARBA00012947"/>
    </source>
</evidence>
<evidence type="ECO:0000256" key="9">
    <source>
        <dbReference type="ARBA" id="ARBA00029596"/>
    </source>
</evidence>
<dbReference type="Gene3D" id="3.50.30.40">
    <property type="entry name" value="Ribonuclease E inhibitor RraA/RraA-like"/>
    <property type="match status" value="1"/>
</dbReference>
<comment type="subunit">
    <text evidence="4">Homotrimer.</text>
</comment>
<dbReference type="EC" id="4.1.3.17" evidence="5"/>
<dbReference type="EC" id="4.1.1.112" evidence="6"/>
<accession>A0ABR9ZRS3</accession>
<evidence type="ECO:0000256" key="7">
    <source>
        <dbReference type="ARBA" id="ARBA00016549"/>
    </source>
</evidence>
<proteinExistence type="inferred from homology"/>
<evidence type="ECO:0000313" key="13">
    <source>
        <dbReference type="EMBL" id="MBF4693152.1"/>
    </source>
</evidence>
<organism evidence="13 14">
    <name type="scientific">Fusibacter ferrireducens</name>
    <dbReference type="NCBI Taxonomy" id="2785058"/>
    <lineage>
        <taxon>Bacteria</taxon>
        <taxon>Bacillati</taxon>
        <taxon>Bacillota</taxon>
        <taxon>Clostridia</taxon>
        <taxon>Eubacteriales</taxon>
        <taxon>Eubacteriales Family XII. Incertae Sedis</taxon>
        <taxon>Fusibacter</taxon>
    </lineage>
</organism>
<evidence type="ECO:0000313" key="14">
    <source>
        <dbReference type="Proteomes" id="UP000614200"/>
    </source>
</evidence>
<dbReference type="InterPro" id="IPR005493">
    <property type="entry name" value="RraA/RraA-like"/>
</dbReference>
<evidence type="ECO:0000256" key="12">
    <source>
        <dbReference type="ARBA" id="ARBA00047973"/>
    </source>
</evidence>
<dbReference type="PANTHER" id="PTHR33254">
    <property type="entry name" value="4-HYDROXY-4-METHYL-2-OXOGLUTARATE ALDOLASE 3-RELATED"/>
    <property type="match status" value="1"/>
</dbReference>
<comment type="catalytic activity">
    <reaction evidence="12">
        <text>oxaloacetate + H(+) = pyruvate + CO2</text>
        <dbReference type="Rhea" id="RHEA:15641"/>
        <dbReference type="ChEBI" id="CHEBI:15361"/>
        <dbReference type="ChEBI" id="CHEBI:15378"/>
        <dbReference type="ChEBI" id="CHEBI:16452"/>
        <dbReference type="ChEBI" id="CHEBI:16526"/>
        <dbReference type="EC" id="4.1.1.112"/>
    </reaction>
</comment>
<name>A0ABR9ZRS3_9FIRM</name>
<evidence type="ECO:0000256" key="3">
    <source>
        <dbReference type="ARBA" id="ARBA00008621"/>
    </source>
</evidence>
<evidence type="ECO:0000256" key="8">
    <source>
        <dbReference type="ARBA" id="ARBA00025046"/>
    </source>
</evidence>
<reference evidence="13 14" key="1">
    <citation type="submission" date="2020-11" db="EMBL/GenBank/DDBJ databases">
        <title>Fusibacter basophilias sp. nov.</title>
        <authorList>
            <person name="Qiu D."/>
        </authorList>
    </citation>
    <scope>NUCLEOTIDE SEQUENCE [LARGE SCALE GENOMIC DNA]</scope>
    <source>
        <strain evidence="13 14">Q10-2</strain>
    </source>
</reference>
<dbReference type="Pfam" id="PF03737">
    <property type="entry name" value="RraA-like"/>
    <property type="match status" value="1"/>
</dbReference>
<dbReference type="NCBIfam" id="NF004850">
    <property type="entry name" value="PRK06201.1"/>
    <property type="match status" value="1"/>
</dbReference>
<evidence type="ECO:0000256" key="5">
    <source>
        <dbReference type="ARBA" id="ARBA00012213"/>
    </source>
</evidence>
<dbReference type="RefSeq" id="WP_194701380.1">
    <property type="nucleotide sequence ID" value="NZ_JADKNH010000004.1"/>
</dbReference>
<sequence length="230" mass="24831">MSVGNRVFLKRDLPSKELVEAFKEIPAANIEDCMNRIFGLNPEIKLMSTPKQNMVGVALTVKTRAGDNLMIHQALEMAGEGDIIIVSNEGDRSRALIGEVMAQYAQCTRKVAGLVFDGAIRDIDEISKMPLSIYASGYTPSGPFKEGPGEVNVPIAIGGVIVMPGDILVGDSDGVIVIPKADAETVLAEAKIVCKKDAEKVQAAIHGTANKNWVNEKLVKKECEFIDKTY</sequence>
<comment type="catalytic activity">
    <reaction evidence="1">
        <text>4-hydroxy-4-methyl-2-oxoglutarate = 2 pyruvate</text>
        <dbReference type="Rhea" id="RHEA:22748"/>
        <dbReference type="ChEBI" id="CHEBI:15361"/>
        <dbReference type="ChEBI" id="CHEBI:58276"/>
        <dbReference type="EC" id="4.1.3.17"/>
    </reaction>
</comment>
<gene>
    <name evidence="13" type="ORF">ISU02_08470</name>
</gene>
<dbReference type="CDD" id="cd16841">
    <property type="entry name" value="RraA_family"/>
    <property type="match status" value="1"/>
</dbReference>
<evidence type="ECO:0000256" key="11">
    <source>
        <dbReference type="ARBA" id="ARBA00032305"/>
    </source>
</evidence>